<dbReference type="CDD" id="cd02966">
    <property type="entry name" value="TlpA_like_family"/>
    <property type="match status" value="1"/>
</dbReference>
<evidence type="ECO:0000256" key="1">
    <source>
        <dbReference type="ARBA" id="ARBA00023157"/>
    </source>
</evidence>
<dbReference type="GO" id="GO:0016209">
    <property type="term" value="F:antioxidant activity"/>
    <property type="evidence" value="ECO:0007669"/>
    <property type="project" value="InterPro"/>
</dbReference>
<dbReference type="Pfam" id="PF00578">
    <property type="entry name" value="AhpC-TSA"/>
    <property type="match status" value="1"/>
</dbReference>
<dbReference type="Proteomes" id="UP000061660">
    <property type="component" value="Chromosome"/>
</dbReference>
<proteinExistence type="predicted"/>
<dbReference type="InterPro" id="IPR036249">
    <property type="entry name" value="Thioredoxin-like_sf"/>
</dbReference>
<dbReference type="EMBL" id="CP013652">
    <property type="protein sequence ID" value="ALS24337.1"/>
    <property type="molecule type" value="Genomic_DNA"/>
</dbReference>
<dbReference type="SUPFAM" id="SSF52833">
    <property type="entry name" value="Thioredoxin-like"/>
    <property type="match status" value="1"/>
</dbReference>
<name>A0A0U2UQN8_9BACL</name>
<dbReference type="PROSITE" id="PS00194">
    <property type="entry name" value="THIOREDOXIN_1"/>
    <property type="match status" value="1"/>
</dbReference>
<dbReference type="InterPro" id="IPR017937">
    <property type="entry name" value="Thioredoxin_CS"/>
</dbReference>
<dbReference type="OrthoDB" id="25753at2"/>
<dbReference type="Gene3D" id="3.40.30.10">
    <property type="entry name" value="Glutaredoxin"/>
    <property type="match status" value="1"/>
</dbReference>
<dbReference type="InterPro" id="IPR000866">
    <property type="entry name" value="AhpC/TSA"/>
</dbReference>
<dbReference type="AlphaFoldDB" id="A0A0U2UQN8"/>
<dbReference type="PROSITE" id="PS51352">
    <property type="entry name" value="THIOREDOXIN_2"/>
    <property type="match status" value="1"/>
</dbReference>
<keyword evidence="3" id="KW-1185">Reference proteome</keyword>
<dbReference type="KEGG" id="pnp:IJ22_40270"/>
<reference evidence="2 3" key="2">
    <citation type="journal article" date="2016" name="Genome Announc.">
        <title>Complete Genome Sequences of Two Interactive Moderate Thermophiles, Paenibacillus napthalenovorans 32O-Y and Paenibacillus sp. 32O-W.</title>
        <authorList>
            <person name="Butler R.R.III."/>
            <person name="Wang J."/>
            <person name="Stark B.C."/>
            <person name="Pombert J.F."/>
        </authorList>
    </citation>
    <scope>NUCLEOTIDE SEQUENCE [LARGE SCALE GENOMIC DNA]</scope>
    <source>
        <strain evidence="2 3">32O-Y</strain>
    </source>
</reference>
<keyword evidence="1" id="KW-1015">Disulfide bond</keyword>
<dbReference type="InterPro" id="IPR050553">
    <property type="entry name" value="Thioredoxin_ResA/DsbE_sf"/>
</dbReference>
<dbReference type="PANTHER" id="PTHR42852">
    <property type="entry name" value="THIOL:DISULFIDE INTERCHANGE PROTEIN DSBE"/>
    <property type="match status" value="1"/>
</dbReference>
<dbReference type="RefSeq" id="WP_062410027.1">
    <property type="nucleotide sequence ID" value="NZ_CP013652.1"/>
</dbReference>
<dbReference type="STRING" id="162209.IJ22_40270"/>
<dbReference type="PATRIC" id="fig|162209.4.peg.4274"/>
<reference evidence="3" key="1">
    <citation type="submission" date="2015-12" db="EMBL/GenBank/DDBJ databases">
        <title>Complete genome sequences of two moderately thermophilic Paenibacillus species.</title>
        <authorList>
            <person name="Butler R.III."/>
            <person name="Wang J."/>
            <person name="Stark B.C."/>
            <person name="Pombert J.-F."/>
        </authorList>
    </citation>
    <scope>NUCLEOTIDE SEQUENCE [LARGE SCALE GENOMIC DNA]</scope>
    <source>
        <strain evidence="3">32O-Y</strain>
    </source>
</reference>
<evidence type="ECO:0000313" key="3">
    <source>
        <dbReference type="Proteomes" id="UP000061660"/>
    </source>
</evidence>
<protein>
    <submittedName>
        <fullName evidence="2">Cytochrome C biogenesis protein</fullName>
    </submittedName>
</protein>
<sequence precursor="true">MRDKHYEAERGDRTRNRFALLVIIILVIVAIVNHVRADTKETPDRPAAEDFFLESLEGEWVRLSDYRGKPVLLNFWASWCPPCKEEMPAIIEFASSHPDIEVLTANLTFTELSLDRVAEFVKEQQLLLPVLLDDSGTVARKYGITAYPSSLIFNQEGRRVETIVGQTDLARLENAFKALTKTDEKR</sequence>
<dbReference type="PANTHER" id="PTHR42852:SF17">
    <property type="entry name" value="THIOREDOXIN-LIKE PROTEIN HI_1115"/>
    <property type="match status" value="1"/>
</dbReference>
<dbReference type="GO" id="GO:0016491">
    <property type="term" value="F:oxidoreductase activity"/>
    <property type="evidence" value="ECO:0007669"/>
    <property type="project" value="InterPro"/>
</dbReference>
<evidence type="ECO:0000313" key="2">
    <source>
        <dbReference type="EMBL" id="ALS24337.1"/>
    </source>
</evidence>
<gene>
    <name evidence="2" type="ORF">IJ22_40270</name>
</gene>
<organism evidence="2 3">
    <name type="scientific">Paenibacillus naphthalenovorans</name>
    <dbReference type="NCBI Taxonomy" id="162209"/>
    <lineage>
        <taxon>Bacteria</taxon>
        <taxon>Bacillati</taxon>
        <taxon>Bacillota</taxon>
        <taxon>Bacilli</taxon>
        <taxon>Bacillales</taxon>
        <taxon>Paenibacillaceae</taxon>
        <taxon>Paenibacillus</taxon>
    </lineage>
</organism>
<dbReference type="InterPro" id="IPR013766">
    <property type="entry name" value="Thioredoxin_domain"/>
</dbReference>
<accession>A0A0U2UQN8</accession>